<reference evidence="1 2" key="1">
    <citation type="journal article" date="2020" name="Microbes Environ.">
        <title>Synthetic bacterial community of duckweed: a simple and stable system to study plant-microbe interactions.</title>
        <authorList>
            <person name="Ishizawa H."/>
            <person name="Tada M."/>
            <person name="Kuroda M."/>
            <person name="Inoue D."/>
            <person name="Futamata H."/>
            <person name="Ike M."/>
        </authorList>
    </citation>
    <scope>NUCLEOTIDE SEQUENCE [LARGE SCALE GENOMIC DNA]</scope>
    <source>
        <strain evidence="1 2">DW100</strain>
    </source>
</reference>
<evidence type="ECO:0000313" key="2">
    <source>
        <dbReference type="Proteomes" id="UP001380186"/>
    </source>
</evidence>
<dbReference type="InterPro" id="IPR028228">
    <property type="entry name" value="Imm53"/>
</dbReference>
<dbReference type="EMBL" id="AP029022">
    <property type="protein sequence ID" value="BEV06244.1"/>
    <property type="molecule type" value="Genomic_DNA"/>
</dbReference>
<proteinExistence type="predicted"/>
<evidence type="ECO:0000313" key="1">
    <source>
        <dbReference type="EMBL" id="BEV06244.1"/>
    </source>
</evidence>
<name>A0ABM8KB26_9FLAO</name>
<accession>A0ABM8KB26</accession>
<protein>
    <submittedName>
        <fullName evidence="1">Immunity 53 family protein</fullName>
    </submittedName>
</protein>
<sequence>MINWLQKWFKEQTDGNWEHEVIIKIETIDNPGWSIEIDLVKSDMIPIEWKLFEVSDDNWLGYKFENNVFYTAGDPNKLELSIRVFKEFIENGSIEEGFIMERMR</sequence>
<keyword evidence="2" id="KW-1185">Reference proteome</keyword>
<gene>
    <name evidence="1" type="ORF">CRDW_36180</name>
</gene>
<dbReference type="Pfam" id="PF15580">
    <property type="entry name" value="Imm53"/>
    <property type="match status" value="1"/>
</dbReference>
<dbReference type="SUPFAM" id="SSF49452">
    <property type="entry name" value="Starch-binding domain-like"/>
    <property type="match status" value="1"/>
</dbReference>
<organism evidence="1 2">
    <name type="scientific">Chryseobacterium gambrini</name>
    <dbReference type="NCBI Taxonomy" id="373672"/>
    <lineage>
        <taxon>Bacteria</taxon>
        <taxon>Pseudomonadati</taxon>
        <taxon>Bacteroidota</taxon>
        <taxon>Flavobacteriia</taxon>
        <taxon>Flavobacteriales</taxon>
        <taxon>Weeksellaceae</taxon>
        <taxon>Chryseobacterium group</taxon>
        <taxon>Chryseobacterium</taxon>
    </lineage>
</organism>
<dbReference type="RefSeq" id="WP_338613539.1">
    <property type="nucleotide sequence ID" value="NZ_AP029022.1"/>
</dbReference>
<dbReference type="Proteomes" id="UP001380186">
    <property type="component" value="Chromosome"/>
</dbReference>
<dbReference type="InterPro" id="IPR013784">
    <property type="entry name" value="Carb-bd-like_fold"/>
</dbReference>